<reference evidence="2 3" key="1">
    <citation type="submission" date="2020-07" db="EMBL/GenBank/DDBJ databases">
        <authorList>
            <person name="Criscuolo A."/>
        </authorList>
    </citation>
    <scope>NUCLEOTIDE SEQUENCE [LARGE SCALE GENOMIC DNA]</scope>
    <source>
        <strain evidence="3">CIP 111030</strain>
    </source>
</reference>
<evidence type="ECO:0000313" key="2">
    <source>
        <dbReference type="EMBL" id="CAD2075561.1"/>
    </source>
</evidence>
<dbReference type="PANTHER" id="PTHR42759:SF5">
    <property type="entry name" value="METHANOL DEHYDROGENASE REGULATOR"/>
    <property type="match status" value="1"/>
</dbReference>
<dbReference type="Proteomes" id="UP000521032">
    <property type="component" value="Unassembled WGS sequence"/>
</dbReference>
<dbReference type="EMBL" id="CAJEWE010000010">
    <property type="protein sequence ID" value="CAD2075561.1"/>
    <property type="molecule type" value="Genomic_DNA"/>
</dbReference>
<organism evidence="2 3">
    <name type="scientific">Phocicoccus schoeneichii</name>
    <dbReference type="NCBI Taxonomy" id="1812261"/>
    <lineage>
        <taxon>Bacteria</taxon>
        <taxon>Bacillati</taxon>
        <taxon>Bacillota</taxon>
        <taxon>Bacilli</taxon>
        <taxon>Bacillales</taxon>
        <taxon>Salinicoccaceae</taxon>
        <taxon>Phocicoccus</taxon>
    </lineage>
</organism>
<accession>A0A6V7RCU6</accession>
<dbReference type="Gene3D" id="1.10.8.80">
    <property type="entry name" value="Magnesium chelatase subunit I, C-Terminal domain"/>
    <property type="match status" value="1"/>
</dbReference>
<dbReference type="SUPFAM" id="SSF52540">
    <property type="entry name" value="P-loop containing nucleoside triphosphate hydrolases"/>
    <property type="match status" value="1"/>
</dbReference>
<dbReference type="InterPro" id="IPR027417">
    <property type="entry name" value="P-loop_NTPase"/>
</dbReference>
<feature type="domain" description="AAA+ ATPase" evidence="1">
    <location>
        <begin position="34"/>
        <end position="176"/>
    </location>
</feature>
<dbReference type="Pfam" id="PF07726">
    <property type="entry name" value="AAA_3"/>
    <property type="match status" value="1"/>
</dbReference>
<dbReference type="GO" id="GO:0016887">
    <property type="term" value="F:ATP hydrolysis activity"/>
    <property type="evidence" value="ECO:0007669"/>
    <property type="project" value="InterPro"/>
</dbReference>
<dbReference type="PIRSF" id="PIRSF002849">
    <property type="entry name" value="AAA_ATPase_chaperone_MoxR_prd"/>
    <property type="match status" value="1"/>
</dbReference>
<dbReference type="Pfam" id="PF17863">
    <property type="entry name" value="AAA_lid_2"/>
    <property type="match status" value="1"/>
</dbReference>
<name>A0A6V7RCU6_9BACL</name>
<dbReference type="Gene3D" id="3.40.50.300">
    <property type="entry name" value="P-loop containing nucleotide triphosphate hydrolases"/>
    <property type="match status" value="1"/>
</dbReference>
<dbReference type="InterPro" id="IPR041628">
    <property type="entry name" value="ChlI/MoxR_AAA_lid"/>
</dbReference>
<protein>
    <submittedName>
        <fullName evidence="2">Replication factor C small subunit</fullName>
    </submittedName>
</protein>
<dbReference type="RefSeq" id="WP_186086692.1">
    <property type="nucleotide sequence ID" value="NZ_BMDB01000001.1"/>
</dbReference>
<dbReference type="GO" id="GO:0005524">
    <property type="term" value="F:ATP binding"/>
    <property type="evidence" value="ECO:0007669"/>
    <property type="project" value="InterPro"/>
</dbReference>
<dbReference type="PANTHER" id="PTHR42759">
    <property type="entry name" value="MOXR FAMILY PROTEIN"/>
    <property type="match status" value="1"/>
</dbReference>
<dbReference type="CDD" id="cd00009">
    <property type="entry name" value="AAA"/>
    <property type="match status" value="1"/>
</dbReference>
<keyword evidence="3" id="KW-1185">Reference proteome</keyword>
<dbReference type="AlphaFoldDB" id="A0A6V7RCU6"/>
<evidence type="ECO:0000313" key="3">
    <source>
        <dbReference type="Proteomes" id="UP000521032"/>
    </source>
</evidence>
<sequence length="316" mass="35812">MNITDKLDEFHNEISKVFISDRKTIDLIFISLLREGHILFESVPGTGKTVLSKAIARAIGGDFKRIQFTPDVLPTDITGMNMYNMKDEVFELKLGPVDTNVLLADEINRATPRTQSALLEVMEERQVTIDGERIELKRPFIVLATQNPIESSQGTFDLPEAQLDRFLMKIDLEYPSRESELLMMDQHMVQSKLDEITPVFTLEEIISLQNEVYQVEVNETVKNYILDIVEETRNHPYVDLGVSPRGTLHIMNTARSVAFINGRNYVTPQDVKEIILPVISHRIMLSIEGMTVDSPKSVAETIVRGVEVPVETGVER</sequence>
<evidence type="ECO:0000259" key="1">
    <source>
        <dbReference type="SMART" id="SM00382"/>
    </source>
</evidence>
<dbReference type="SMART" id="SM00382">
    <property type="entry name" value="AAA"/>
    <property type="match status" value="1"/>
</dbReference>
<gene>
    <name evidence="2" type="ORF">JEOSCH030_00861</name>
</gene>
<dbReference type="InterPro" id="IPR050764">
    <property type="entry name" value="CbbQ/NirQ/NorQ/GpvN"/>
</dbReference>
<comment type="caution">
    <text evidence="2">The sequence shown here is derived from an EMBL/GenBank/DDBJ whole genome shotgun (WGS) entry which is preliminary data.</text>
</comment>
<proteinExistence type="predicted"/>
<dbReference type="InterPro" id="IPR003593">
    <property type="entry name" value="AAA+_ATPase"/>
</dbReference>
<dbReference type="InterPro" id="IPR011703">
    <property type="entry name" value="ATPase_AAA-3"/>
</dbReference>